<dbReference type="AlphaFoldDB" id="A0A0A9ABA9"/>
<proteinExistence type="predicted"/>
<reference evidence="1" key="2">
    <citation type="journal article" date="2015" name="Data Brief">
        <title>Shoot transcriptome of the giant reed, Arundo donax.</title>
        <authorList>
            <person name="Barrero R.A."/>
            <person name="Guerrero F.D."/>
            <person name="Moolhuijzen P."/>
            <person name="Goolsby J.A."/>
            <person name="Tidwell J."/>
            <person name="Bellgard S.E."/>
            <person name="Bellgard M.I."/>
        </authorList>
    </citation>
    <scope>NUCLEOTIDE SEQUENCE</scope>
    <source>
        <tissue evidence="1">Shoot tissue taken approximately 20 cm above the soil surface</tissue>
    </source>
</reference>
<sequence length="30" mass="3492">MVMCLSKKFVSCSKLCSKMYHKVQVRNTIV</sequence>
<protein>
    <submittedName>
        <fullName evidence="1">Uncharacterized protein</fullName>
    </submittedName>
</protein>
<evidence type="ECO:0000313" key="1">
    <source>
        <dbReference type="EMBL" id="JAD48959.1"/>
    </source>
</evidence>
<name>A0A0A9ABA9_ARUDO</name>
<dbReference type="EMBL" id="GBRH01248936">
    <property type="protein sequence ID" value="JAD48959.1"/>
    <property type="molecule type" value="Transcribed_RNA"/>
</dbReference>
<accession>A0A0A9ABA9</accession>
<reference evidence="1" key="1">
    <citation type="submission" date="2014-09" db="EMBL/GenBank/DDBJ databases">
        <authorList>
            <person name="Magalhaes I.L.F."/>
            <person name="Oliveira U."/>
            <person name="Santos F.R."/>
            <person name="Vidigal T.H.D.A."/>
            <person name="Brescovit A.D."/>
            <person name="Santos A.J."/>
        </authorList>
    </citation>
    <scope>NUCLEOTIDE SEQUENCE</scope>
    <source>
        <tissue evidence="1">Shoot tissue taken approximately 20 cm above the soil surface</tissue>
    </source>
</reference>
<organism evidence="1">
    <name type="scientific">Arundo donax</name>
    <name type="common">Giant reed</name>
    <name type="synonym">Donax arundinaceus</name>
    <dbReference type="NCBI Taxonomy" id="35708"/>
    <lineage>
        <taxon>Eukaryota</taxon>
        <taxon>Viridiplantae</taxon>
        <taxon>Streptophyta</taxon>
        <taxon>Embryophyta</taxon>
        <taxon>Tracheophyta</taxon>
        <taxon>Spermatophyta</taxon>
        <taxon>Magnoliopsida</taxon>
        <taxon>Liliopsida</taxon>
        <taxon>Poales</taxon>
        <taxon>Poaceae</taxon>
        <taxon>PACMAD clade</taxon>
        <taxon>Arundinoideae</taxon>
        <taxon>Arundineae</taxon>
        <taxon>Arundo</taxon>
    </lineage>
</organism>